<dbReference type="InterPro" id="IPR002571">
    <property type="entry name" value="HrcA"/>
</dbReference>
<keyword evidence="10" id="KW-1185">Reference proteome</keyword>
<dbReference type="PIRSF" id="PIRSF005485">
    <property type="entry name" value="HrcA"/>
    <property type="match status" value="1"/>
</dbReference>
<dbReference type="AlphaFoldDB" id="A0A380NHU5"/>
<sequence length="340" mass="38300">MDERKQRILHAIIQDYIKSAEPVGSRTLAKNYNLGVSPATVRNEMADLEELGFLEQPHTSAGRIPSAKGYRFYVDAMLHSNGTEREDAEQINRIWQQKPANFEDFFLNVAKLISQISHNMSLFLAPAHDTSVLKFIHVLPIGDNRAIMVVVTDQGALDNEPMYFKEAVSDDVLATVTMRFTNAVKELRICDLTLHNLEATIQLIEGPRAVLMILAETLYRAIAKRKLFYSVGTTELLEQPEFKDIKKVQPILSLLEEQDQLNTLLASSKKDGIGITIGSENKAETMKELSVIQADFGDNDERIGTLAILGPTRMEYGRIIGILSYMQEFMRALAENKNRK</sequence>
<accession>A0A380NHU5</accession>
<dbReference type="InterPro" id="IPR036388">
    <property type="entry name" value="WH-like_DNA-bd_sf"/>
</dbReference>
<organism evidence="9 10">
    <name type="scientific">Veillonella criceti</name>
    <dbReference type="NCBI Taxonomy" id="103891"/>
    <lineage>
        <taxon>Bacteria</taxon>
        <taxon>Bacillati</taxon>
        <taxon>Bacillota</taxon>
        <taxon>Negativicutes</taxon>
        <taxon>Veillonellales</taxon>
        <taxon>Veillonellaceae</taxon>
        <taxon>Veillonella</taxon>
    </lineage>
</organism>
<dbReference type="Gene3D" id="3.30.390.60">
    <property type="entry name" value="Heat-inducible transcription repressor hrca homolog, domain 3"/>
    <property type="match status" value="1"/>
</dbReference>
<dbReference type="PANTHER" id="PTHR34824:SF1">
    <property type="entry name" value="HEAT-INDUCIBLE TRANSCRIPTION REPRESSOR HRCA"/>
    <property type="match status" value="1"/>
</dbReference>
<comment type="similarity">
    <text evidence="6">Belongs to the HrcA family.</text>
</comment>
<dbReference type="GO" id="GO:0003677">
    <property type="term" value="F:DNA binding"/>
    <property type="evidence" value="ECO:0007669"/>
    <property type="project" value="InterPro"/>
</dbReference>
<evidence type="ECO:0000313" key="10">
    <source>
        <dbReference type="Proteomes" id="UP000255367"/>
    </source>
</evidence>
<evidence type="ECO:0000256" key="6">
    <source>
        <dbReference type="HAMAP-Rule" id="MF_00081"/>
    </source>
</evidence>
<dbReference type="Gene3D" id="1.10.10.10">
    <property type="entry name" value="Winged helix-like DNA-binding domain superfamily/Winged helix DNA-binding domain"/>
    <property type="match status" value="1"/>
</dbReference>
<evidence type="ECO:0000259" key="8">
    <source>
        <dbReference type="Pfam" id="PF03444"/>
    </source>
</evidence>
<dbReference type="InterPro" id="IPR023120">
    <property type="entry name" value="WHTH_transcript_rep_HrcA_IDD"/>
</dbReference>
<dbReference type="SUPFAM" id="SSF55781">
    <property type="entry name" value="GAF domain-like"/>
    <property type="match status" value="1"/>
</dbReference>
<dbReference type="InterPro" id="IPR021153">
    <property type="entry name" value="HrcA_C"/>
</dbReference>
<name>A0A380NHU5_9FIRM</name>
<comment type="function">
    <text evidence="5 6">Negative regulator of class I heat shock genes (grpE-dnaK-dnaJ and groELS operons). Prevents heat-shock induction of these operons.</text>
</comment>
<protein>
    <recommendedName>
        <fullName evidence="6">Heat-inducible transcription repressor HrcA</fullName>
    </recommendedName>
</protein>
<gene>
    <name evidence="6 9" type="primary">hrcA</name>
    <name evidence="9" type="ORF">NCTC12020_00475</name>
</gene>
<dbReference type="PANTHER" id="PTHR34824">
    <property type="entry name" value="HEAT-INDUCIBLE TRANSCRIPTION REPRESSOR HRCA"/>
    <property type="match status" value="1"/>
</dbReference>
<dbReference type="SUPFAM" id="SSF46785">
    <property type="entry name" value="Winged helix' DNA-binding domain"/>
    <property type="match status" value="1"/>
</dbReference>
<reference evidence="9 10" key="1">
    <citation type="submission" date="2018-06" db="EMBL/GenBank/DDBJ databases">
        <authorList>
            <consortium name="Pathogen Informatics"/>
            <person name="Doyle S."/>
        </authorList>
    </citation>
    <scope>NUCLEOTIDE SEQUENCE [LARGE SCALE GENOMIC DNA]</scope>
    <source>
        <strain evidence="9 10">NCTC12020</strain>
    </source>
</reference>
<evidence type="ECO:0000313" key="9">
    <source>
        <dbReference type="EMBL" id="SUP41077.1"/>
    </source>
</evidence>
<dbReference type="InterPro" id="IPR029016">
    <property type="entry name" value="GAF-like_dom_sf"/>
</dbReference>
<evidence type="ECO:0000256" key="2">
    <source>
        <dbReference type="ARBA" id="ARBA00023015"/>
    </source>
</evidence>
<dbReference type="NCBIfam" id="TIGR00331">
    <property type="entry name" value="hrcA"/>
    <property type="match status" value="1"/>
</dbReference>
<keyword evidence="3 6" id="KW-0346">Stress response</keyword>
<evidence type="ECO:0000259" key="7">
    <source>
        <dbReference type="Pfam" id="PF01628"/>
    </source>
</evidence>
<dbReference type="HAMAP" id="MF_00081">
    <property type="entry name" value="HrcA"/>
    <property type="match status" value="1"/>
</dbReference>
<dbReference type="InterPro" id="IPR036390">
    <property type="entry name" value="WH_DNA-bd_sf"/>
</dbReference>
<feature type="domain" description="Heat-inducible transcription repressor HrcA C-terminal" evidence="7">
    <location>
        <begin position="104"/>
        <end position="320"/>
    </location>
</feature>
<evidence type="ECO:0000256" key="1">
    <source>
        <dbReference type="ARBA" id="ARBA00022491"/>
    </source>
</evidence>
<dbReference type="FunFam" id="1.10.10.10:FF:000049">
    <property type="entry name" value="Heat-inducible transcription repressor HrcA"/>
    <property type="match status" value="1"/>
</dbReference>
<dbReference type="OrthoDB" id="9783139at2"/>
<dbReference type="Proteomes" id="UP000255367">
    <property type="component" value="Unassembled WGS sequence"/>
</dbReference>
<dbReference type="Gene3D" id="3.30.450.40">
    <property type="match status" value="1"/>
</dbReference>
<feature type="domain" description="Winged helix-turn-helix transcription repressor HrcA DNA-binding" evidence="8">
    <location>
        <begin position="5"/>
        <end position="71"/>
    </location>
</feature>
<dbReference type="RefSeq" id="WP_115309720.1">
    <property type="nucleotide sequence ID" value="NZ_UHIO01000001.1"/>
</dbReference>
<keyword evidence="1 6" id="KW-0678">Repressor</keyword>
<evidence type="ECO:0000256" key="5">
    <source>
        <dbReference type="ARBA" id="ARBA00055319"/>
    </source>
</evidence>
<evidence type="ECO:0000256" key="3">
    <source>
        <dbReference type="ARBA" id="ARBA00023016"/>
    </source>
</evidence>
<dbReference type="EMBL" id="UHIO01000001">
    <property type="protein sequence ID" value="SUP41077.1"/>
    <property type="molecule type" value="Genomic_DNA"/>
</dbReference>
<keyword evidence="4 6" id="KW-0804">Transcription</keyword>
<dbReference type="Pfam" id="PF03444">
    <property type="entry name" value="WHD_HrcA"/>
    <property type="match status" value="1"/>
</dbReference>
<dbReference type="Pfam" id="PF01628">
    <property type="entry name" value="HrcA"/>
    <property type="match status" value="1"/>
</dbReference>
<evidence type="ECO:0000256" key="4">
    <source>
        <dbReference type="ARBA" id="ARBA00023163"/>
    </source>
</evidence>
<proteinExistence type="inferred from homology"/>
<dbReference type="GO" id="GO:0045892">
    <property type="term" value="P:negative regulation of DNA-templated transcription"/>
    <property type="evidence" value="ECO:0007669"/>
    <property type="project" value="UniProtKB-UniRule"/>
</dbReference>
<dbReference type="InterPro" id="IPR005104">
    <property type="entry name" value="WHTH_HrcA_DNA-bd"/>
</dbReference>
<keyword evidence="2 6" id="KW-0805">Transcription regulation</keyword>